<dbReference type="PANTHER" id="PTHR44591">
    <property type="entry name" value="STRESS RESPONSE REGULATOR PROTEIN 1"/>
    <property type="match status" value="1"/>
</dbReference>
<dbReference type="SMART" id="SM00448">
    <property type="entry name" value="REC"/>
    <property type="match status" value="1"/>
</dbReference>
<dbReference type="PANTHER" id="PTHR44591:SF3">
    <property type="entry name" value="RESPONSE REGULATORY DOMAIN-CONTAINING PROTEIN"/>
    <property type="match status" value="1"/>
</dbReference>
<dbReference type="InterPro" id="IPR011006">
    <property type="entry name" value="CheY-like_superfamily"/>
</dbReference>
<dbReference type="Proteomes" id="UP000177152">
    <property type="component" value="Unassembled WGS sequence"/>
</dbReference>
<dbReference type="InterPro" id="IPR050595">
    <property type="entry name" value="Bact_response_regulator"/>
</dbReference>
<name>A0A1G2K202_9BACT</name>
<reference evidence="4 5" key="1">
    <citation type="journal article" date="2016" name="Nat. Commun.">
        <title>Thousands of microbial genomes shed light on interconnected biogeochemical processes in an aquifer system.</title>
        <authorList>
            <person name="Anantharaman K."/>
            <person name="Brown C.T."/>
            <person name="Hug L.A."/>
            <person name="Sharon I."/>
            <person name="Castelle C.J."/>
            <person name="Probst A.J."/>
            <person name="Thomas B.C."/>
            <person name="Singh A."/>
            <person name="Wilkins M.J."/>
            <person name="Karaoz U."/>
            <person name="Brodie E.L."/>
            <person name="Williams K.H."/>
            <person name="Hubbard S.S."/>
            <person name="Banfield J.F."/>
        </authorList>
    </citation>
    <scope>NUCLEOTIDE SEQUENCE [LARGE SCALE GENOMIC DNA]</scope>
</reference>
<evidence type="ECO:0000259" key="3">
    <source>
        <dbReference type="PROSITE" id="PS50110"/>
    </source>
</evidence>
<dbReference type="GO" id="GO:0000160">
    <property type="term" value="P:phosphorelay signal transduction system"/>
    <property type="evidence" value="ECO:0007669"/>
    <property type="project" value="InterPro"/>
</dbReference>
<feature type="domain" description="Response regulatory" evidence="3">
    <location>
        <begin position="12"/>
        <end position="126"/>
    </location>
</feature>
<dbReference type="EMBL" id="MHQC01000059">
    <property type="protein sequence ID" value="OGZ93436.1"/>
    <property type="molecule type" value="Genomic_DNA"/>
</dbReference>
<dbReference type="SUPFAM" id="SSF52172">
    <property type="entry name" value="CheY-like"/>
    <property type="match status" value="1"/>
</dbReference>
<evidence type="ECO:0000256" key="1">
    <source>
        <dbReference type="ARBA" id="ARBA00022553"/>
    </source>
</evidence>
<evidence type="ECO:0000313" key="4">
    <source>
        <dbReference type="EMBL" id="OGZ93436.1"/>
    </source>
</evidence>
<accession>A0A1G2K202</accession>
<dbReference type="InterPro" id="IPR001789">
    <property type="entry name" value="Sig_transdc_resp-reg_receiver"/>
</dbReference>
<gene>
    <name evidence="4" type="ORF">A2633_01790</name>
</gene>
<comment type="caution">
    <text evidence="4">The sequence shown here is derived from an EMBL/GenBank/DDBJ whole genome shotgun (WGS) entry which is preliminary data.</text>
</comment>
<proteinExistence type="predicted"/>
<evidence type="ECO:0000313" key="5">
    <source>
        <dbReference type="Proteomes" id="UP000177152"/>
    </source>
</evidence>
<dbReference type="PROSITE" id="PS50110">
    <property type="entry name" value="RESPONSE_REGULATORY"/>
    <property type="match status" value="1"/>
</dbReference>
<organism evidence="4 5">
    <name type="scientific">Candidatus Sungbacteria bacterium RIFCSPHIGHO2_01_FULL_47_32</name>
    <dbReference type="NCBI Taxonomy" id="1802264"/>
    <lineage>
        <taxon>Bacteria</taxon>
        <taxon>Candidatus Sungiibacteriota</taxon>
    </lineage>
</organism>
<feature type="modified residue" description="4-aspartylphosphate" evidence="2">
    <location>
        <position position="61"/>
    </location>
</feature>
<keyword evidence="1 2" id="KW-0597">Phosphoprotein</keyword>
<evidence type="ECO:0000256" key="2">
    <source>
        <dbReference type="PROSITE-ProRule" id="PRU00169"/>
    </source>
</evidence>
<dbReference type="Gene3D" id="3.40.50.2300">
    <property type="match status" value="1"/>
</dbReference>
<protein>
    <recommendedName>
        <fullName evidence="3">Response regulatory domain-containing protein</fullName>
    </recommendedName>
</protein>
<sequence length="130" mass="14832">MLNKFLNKFNKKILVIEDDPSLRQAITDKLTGSGFSVVQAEDGEEGLRFAYKNHPRVILLDLMLPITDGAGVLDELRKDEWGKDVPVIVMSNLLEDENLVKRYHVFGYIVKSDWKMEDVIKKVREAIAEG</sequence>
<dbReference type="Pfam" id="PF00072">
    <property type="entry name" value="Response_reg"/>
    <property type="match status" value="1"/>
</dbReference>
<dbReference type="AlphaFoldDB" id="A0A1G2K202"/>
<dbReference type="CDD" id="cd00156">
    <property type="entry name" value="REC"/>
    <property type="match status" value="1"/>
</dbReference>